<dbReference type="AlphaFoldDB" id="W4L3T6"/>
<gene>
    <name evidence="2" type="ORF">ETSY1_42255</name>
</gene>
<name>W4L3T6_ENTF1</name>
<comment type="caution">
    <text evidence="2">The sequence shown here is derived from an EMBL/GenBank/DDBJ whole genome shotgun (WGS) entry which is preliminary data.</text>
</comment>
<protein>
    <recommendedName>
        <fullName evidence="1">Alginate export domain-containing protein</fullName>
    </recommendedName>
</protein>
<organism evidence="2 3">
    <name type="scientific">Entotheonella factor</name>
    <dbReference type="NCBI Taxonomy" id="1429438"/>
    <lineage>
        <taxon>Bacteria</taxon>
        <taxon>Pseudomonadati</taxon>
        <taxon>Nitrospinota/Tectimicrobiota group</taxon>
        <taxon>Candidatus Tectimicrobiota</taxon>
        <taxon>Candidatus Entotheonellia</taxon>
        <taxon>Candidatus Entotheonellales</taxon>
        <taxon>Candidatus Entotheonellaceae</taxon>
        <taxon>Candidatus Entotheonella</taxon>
    </lineage>
</organism>
<evidence type="ECO:0000313" key="2">
    <source>
        <dbReference type="EMBL" id="ETW92763.1"/>
    </source>
</evidence>
<dbReference type="Gene3D" id="2.40.160.100">
    <property type="match status" value="1"/>
</dbReference>
<proteinExistence type="predicted"/>
<keyword evidence="3" id="KW-1185">Reference proteome</keyword>
<dbReference type="HOGENOM" id="CLU_692032_0_0_7"/>
<dbReference type="Pfam" id="PF13372">
    <property type="entry name" value="Alginate_exp"/>
    <property type="match status" value="1"/>
</dbReference>
<feature type="domain" description="Alginate export" evidence="1">
    <location>
        <begin position="27"/>
        <end position="404"/>
    </location>
</feature>
<evidence type="ECO:0000313" key="3">
    <source>
        <dbReference type="Proteomes" id="UP000019141"/>
    </source>
</evidence>
<evidence type="ECO:0000259" key="1">
    <source>
        <dbReference type="Pfam" id="PF13372"/>
    </source>
</evidence>
<sequence>MLIIGMLLIVIRLSPADAISHSDLPNWVDIQAQLEIEVTREQNFDLAPSQRDTLHMLRPEFQLEASITPWPGIKGFVLLELSHAFDLQDDTDHDELAHVEFAVKEAFITIAGQGLLRIPLSIQVGRQSFEDERQWLYDDELDAIRIVLQTARFRLEATWARFALVDKDLANRQGSDDTDFYHLDARYAFGPFLTLAAYGILQDDNQPEGERPVFLGIRASGSLAPGLRYWLNVAHVRGKSEEERLRGWGLDVSFLYAFDVMAQPLLIFGYAFGSGDNTPENATNTSFRQTGLQGNGVSYESVTDVQYYGELLDPELSNLHIFTVGLGLRPLEDASVTVLYHIYRQQMRSDELRDAAIDAEPTGLSRDIGSELDVIGGWELDPVELKLIFGTFFPGRAFEPEAQHAFFAEFSLTVEF</sequence>
<dbReference type="Proteomes" id="UP000019141">
    <property type="component" value="Unassembled WGS sequence"/>
</dbReference>
<dbReference type="InterPro" id="IPR053728">
    <property type="entry name" value="Alginate_Permeability_Chnl"/>
</dbReference>
<dbReference type="EMBL" id="AZHW01001382">
    <property type="protein sequence ID" value="ETW92763.1"/>
    <property type="molecule type" value="Genomic_DNA"/>
</dbReference>
<reference evidence="2 3" key="1">
    <citation type="journal article" date="2014" name="Nature">
        <title>An environmental bacterial taxon with a large and distinct metabolic repertoire.</title>
        <authorList>
            <person name="Wilson M.C."/>
            <person name="Mori T."/>
            <person name="Ruckert C."/>
            <person name="Uria A.R."/>
            <person name="Helf M.J."/>
            <person name="Takada K."/>
            <person name="Gernert C."/>
            <person name="Steffens U.A."/>
            <person name="Heycke N."/>
            <person name="Schmitt S."/>
            <person name="Rinke C."/>
            <person name="Helfrich E.J."/>
            <person name="Brachmann A.O."/>
            <person name="Gurgui C."/>
            <person name="Wakimoto T."/>
            <person name="Kracht M."/>
            <person name="Crusemann M."/>
            <person name="Hentschel U."/>
            <person name="Abe I."/>
            <person name="Matsunaga S."/>
            <person name="Kalinowski J."/>
            <person name="Takeyama H."/>
            <person name="Piel J."/>
        </authorList>
    </citation>
    <scope>NUCLEOTIDE SEQUENCE [LARGE SCALE GENOMIC DNA]</scope>
    <source>
        <strain evidence="3">TSY1</strain>
    </source>
</reference>
<accession>W4L3T6</accession>
<dbReference type="InterPro" id="IPR025388">
    <property type="entry name" value="Alginate_export_dom"/>
</dbReference>